<dbReference type="PANTHER" id="PTHR43037">
    <property type="entry name" value="UNNAMED PRODUCT-RELATED"/>
    <property type="match status" value="1"/>
</dbReference>
<dbReference type="InterPro" id="IPR001375">
    <property type="entry name" value="Peptidase_S9_cat"/>
</dbReference>
<name>A0ABY5IM70_9FLAO</name>
<organism evidence="3 4">
    <name type="scientific">Flavobacterium cerinum</name>
    <dbReference type="NCBI Taxonomy" id="2502784"/>
    <lineage>
        <taxon>Bacteria</taxon>
        <taxon>Pseudomonadati</taxon>
        <taxon>Bacteroidota</taxon>
        <taxon>Flavobacteriia</taxon>
        <taxon>Flavobacteriales</taxon>
        <taxon>Flavobacteriaceae</taxon>
        <taxon>Flavobacterium</taxon>
    </lineage>
</organism>
<dbReference type="Proteomes" id="UP001059844">
    <property type="component" value="Chromosome"/>
</dbReference>
<accession>A0ABY5IM70</accession>
<evidence type="ECO:0000256" key="1">
    <source>
        <dbReference type="ARBA" id="ARBA00022729"/>
    </source>
</evidence>
<feature type="domain" description="Peptidase S9 prolyl oligopeptidase catalytic" evidence="2">
    <location>
        <begin position="173"/>
        <end position="230"/>
    </location>
</feature>
<dbReference type="InterPro" id="IPR029058">
    <property type="entry name" value="AB_hydrolase_fold"/>
</dbReference>
<keyword evidence="3" id="KW-0378">Hydrolase</keyword>
<evidence type="ECO:0000259" key="2">
    <source>
        <dbReference type="Pfam" id="PF00326"/>
    </source>
</evidence>
<protein>
    <submittedName>
        <fullName evidence="3">Dienelactone hydrolase family protein</fullName>
    </submittedName>
</protein>
<proteinExistence type="predicted"/>
<dbReference type="GO" id="GO:0016787">
    <property type="term" value="F:hydrolase activity"/>
    <property type="evidence" value="ECO:0007669"/>
    <property type="project" value="UniProtKB-KW"/>
</dbReference>
<sequence>MRSGFEKNKGIRYFTKRICCHDMIYFKPSIALILFLFTTVVTAQQQLSDTTHIDSLYAITVKKQLNKLPVDNYKKRMYQNKDVTIPYRFLTPKDYDTTLKYPLVITFHNSSRIGTDNENQLEPLARIWVRDTIYTTYKCFVLAPQFSRRSSNYTDTGNGLVAKPSDEVVLLLDLIRKIQQEYPNIDRNRIYLVGYSMGASTAQNLFSMNPDQFAALVSIAGVPDLSNTDKLVTKKIWLIHGEKDDENPYPGSEMLFRRLKGNKKLVFTSFPYLNHHNIMIPFLLTDAIPKWLFKKQH</sequence>
<dbReference type="EMBL" id="CP101751">
    <property type="protein sequence ID" value="UUC43917.1"/>
    <property type="molecule type" value="Genomic_DNA"/>
</dbReference>
<dbReference type="RefSeq" id="WP_256549586.1">
    <property type="nucleotide sequence ID" value="NZ_CP101751.1"/>
</dbReference>
<keyword evidence="4" id="KW-1185">Reference proteome</keyword>
<evidence type="ECO:0000313" key="3">
    <source>
        <dbReference type="EMBL" id="UUC43917.1"/>
    </source>
</evidence>
<dbReference type="SUPFAM" id="SSF53474">
    <property type="entry name" value="alpha/beta-Hydrolases"/>
    <property type="match status" value="1"/>
</dbReference>
<gene>
    <name evidence="3" type="ORF">NOX80_09750</name>
</gene>
<dbReference type="PANTHER" id="PTHR43037:SF1">
    <property type="entry name" value="BLL1128 PROTEIN"/>
    <property type="match status" value="1"/>
</dbReference>
<dbReference type="Pfam" id="PF00326">
    <property type="entry name" value="Peptidase_S9"/>
    <property type="match status" value="1"/>
</dbReference>
<dbReference type="InterPro" id="IPR050955">
    <property type="entry name" value="Plant_Biomass_Hydrol_Est"/>
</dbReference>
<reference evidence="3" key="1">
    <citation type="submission" date="2022-07" db="EMBL/GenBank/DDBJ databases">
        <title>Isolation, identification, and degradation of a PFOSA degrading strain from sewage treatment plant.</title>
        <authorList>
            <person name="Zhang L."/>
            <person name="Huo Y."/>
        </authorList>
    </citation>
    <scope>NUCLEOTIDE SEQUENCE</scope>
    <source>
        <strain evidence="3">C1</strain>
    </source>
</reference>
<keyword evidence="1" id="KW-0732">Signal</keyword>
<dbReference type="Gene3D" id="3.40.50.1820">
    <property type="entry name" value="alpha/beta hydrolase"/>
    <property type="match status" value="1"/>
</dbReference>
<evidence type="ECO:0000313" key="4">
    <source>
        <dbReference type="Proteomes" id="UP001059844"/>
    </source>
</evidence>